<proteinExistence type="predicted"/>
<dbReference type="AlphaFoldDB" id="A0A914UQF1"/>
<evidence type="ECO:0000313" key="3">
    <source>
        <dbReference type="WBParaSite" id="PSAMB.scaffold11788size3131.g34402.t1"/>
    </source>
</evidence>
<organism evidence="2 3">
    <name type="scientific">Plectus sambesii</name>
    <dbReference type="NCBI Taxonomy" id="2011161"/>
    <lineage>
        <taxon>Eukaryota</taxon>
        <taxon>Metazoa</taxon>
        <taxon>Ecdysozoa</taxon>
        <taxon>Nematoda</taxon>
        <taxon>Chromadorea</taxon>
        <taxon>Plectida</taxon>
        <taxon>Plectina</taxon>
        <taxon>Plectoidea</taxon>
        <taxon>Plectidae</taxon>
        <taxon>Plectus</taxon>
    </lineage>
</organism>
<evidence type="ECO:0000313" key="2">
    <source>
        <dbReference type="Proteomes" id="UP000887566"/>
    </source>
</evidence>
<keyword evidence="2" id="KW-1185">Reference proteome</keyword>
<name>A0A914UQF1_9BILA</name>
<sequence length="182" mass="19404">MCVWSVDYGRRRRRNDKERFAAGGIFAFLGSHRDWQPSPIGCARFSGRTAGLGAAASAVEVAGGKAADSSSSVSFCLLSHSHIFQNQSKTRAAPHTPPPPPPPANRRGVSSVDSVEDGQSMQVPILHAFNCHTVVGQEKLECTHAETRTEGRKTGNVSLRVHFAAASSSSPSPSPPPLIRYA</sequence>
<dbReference type="Proteomes" id="UP000887566">
    <property type="component" value="Unplaced"/>
</dbReference>
<protein>
    <submittedName>
        <fullName evidence="3">Uncharacterized protein</fullName>
    </submittedName>
</protein>
<accession>A0A914UQF1</accession>
<reference evidence="3" key="1">
    <citation type="submission" date="2022-11" db="UniProtKB">
        <authorList>
            <consortium name="WormBaseParasite"/>
        </authorList>
    </citation>
    <scope>IDENTIFICATION</scope>
</reference>
<feature type="region of interest" description="Disordered" evidence="1">
    <location>
        <begin position="87"/>
        <end position="116"/>
    </location>
</feature>
<feature type="compositionally biased region" description="Pro residues" evidence="1">
    <location>
        <begin position="95"/>
        <end position="104"/>
    </location>
</feature>
<dbReference type="WBParaSite" id="PSAMB.scaffold11788size3131.g34402.t1">
    <property type="protein sequence ID" value="PSAMB.scaffold11788size3131.g34402.t1"/>
    <property type="gene ID" value="PSAMB.scaffold11788size3131.g34402"/>
</dbReference>
<evidence type="ECO:0000256" key="1">
    <source>
        <dbReference type="SAM" id="MobiDB-lite"/>
    </source>
</evidence>